<dbReference type="Proteomes" id="UP000030747">
    <property type="component" value="Unassembled WGS sequence"/>
</dbReference>
<name>U6KZP4_EIMTE</name>
<feature type="region of interest" description="Disordered" evidence="5">
    <location>
        <begin position="164"/>
        <end position="230"/>
    </location>
</feature>
<dbReference type="OrthoDB" id="354913at2759"/>
<feature type="transmembrane region" description="Helical" evidence="6">
    <location>
        <begin position="67"/>
        <end position="89"/>
    </location>
</feature>
<protein>
    <submittedName>
        <fullName evidence="7">ZIP Zinc transporter domain-containing protein, putative</fullName>
    </submittedName>
</protein>
<sequence>MTRTAADVWVTALAIMGHKGAEAVALGSAFLKARPPRWLLLTSLSAFVAATPLGVLVGAFIAEGGSAVSGVLNALAVGVILYACIEMLAEFEAKARLRRRLLRCFAFLCGLGLLFGLDLLHAPVCQHQHRSSSSRSSSSGCSGCHELLHAKAFSPAAAAAAAAGGAAAAAHHHHHHHHHHRSHEAGLQQLLPRRQLQQLQQQQQQGPGFLTGAASSSSSSVSTLRGLPSP</sequence>
<proteinExistence type="predicted"/>
<keyword evidence="3 6" id="KW-1133">Transmembrane helix</keyword>
<dbReference type="GO" id="GO:0016020">
    <property type="term" value="C:membrane"/>
    <property type="evidence" value="ECO:0007669"/>
    <property type="project" value="UniProtKB-SubCell"/>
</dbReference>
<evidence type="ECO:0000256" key="3">
    <source>
        <dbReference type="ARBA" id="ARBA00022989"/>
    </source>
</evidence>
<evidence type="ECO:0000313" key="7">
    <source>
        <dbReference type="EMBL" id="CDJ43647.1"/>
    </source>
</evidence>
<keyword evidence="8" id="KW-1185">Reference proteome</keyword>
<organism evidence="7 8">
    <name type="scientific">Eimeria tenella</name>
    <name type="common">Coccidian parasite</name>
    <dbReference type="NCBI Taxonomy" id="5802"/>
    <lineage>
        <taxon>Eukaryota</taxon>
        <taxon>Sar</taxon>
        <taxon>Alveolata</taxon>
        <taxon>Apicomplexa</taxon>
        <taxon>Conoidasida</taxon>
        <taxon>Coccidia</taxon>
        <taxon>Eucoccidiorida</taxon>
        <taxon>Eimeriorina</taxon>
        <taxon>Eimeriidae</taxon>
        <taxon>Eimeria</taxon>
    </lineage>
</organism>
<evidence type="ECO:0000256" key="4">
    <source>
        <dbReference type="ARBA" id="ARBA00023136"/>
    </source>
</evidence>
<dbReference type="AlphaFoldDB" id="U6KZP4"/>
<dbReference type="GeneID" id="25251155"/>
<feature type="compositionally biased region" description="Basic residues" evidence="5">
    <location>
        <begin position="170"/>
        <end position="182"/>
    </location>
</feature>
<dbReference type="EMBL" id="HG675961">
    <property type="protein sequence ID" value="CDJ43647.1"/>
    <property type="molecule type" value="Genomic_DNA"/>
</dbReference>
<feature type="transmembrane region" description="Helical" evidence="6">
    <location>
        <begin position="101"/>
        <end position="124"/>
    </location>
</feature>
<evidence type="ECO:0000256" key="2">
    <source>
        <dbReference type="ARBA" id="ARBA00022692"/>
    </source>
</evidence>
<feature type="transmembrane region" description="Helical" evidence="6">
    <location>
        <begin position="38"/>
        <end position="61"/>
    </location>
</feature>
<dbReference type="VEuPathDB" id="ToxoDB:ETH_00009795"/>
<comment type="subcellular location">
    <subcellularLocation>
        <location evidence="1">Membrane</location>
        <topology evidence="1">Multi-pass membrane protein</topology>
    </subcellularLocation>
</comment>
<feature type="compositionally biased region" description="Low complexity" evidence="5">
    <location>
        <begin position="186"/>
        <end position="207"/>
    </location>
</feature>
<evidence type="ECO:0000256" key="6">
    <source>
        <dbReference type="SAM" id="Phobius"/>
    </source>
</evidence>
<keyword evidence="2 6" id="KW-0812">Transmembrane</keyword>
<dbReference type="VEuPathDB" id="ToxoDB:ETH2_0536800"/>
<reference evidence="7" key="2">
    <citation type="submission" date="2013-10" db="EMBL/GenBank/DDBJ databases">
        <authorList>
            <person name="Aslett M."/>
        </authorList>
    </citation>
    <scope>NUCLEOTIDE SEQUENCE [LARGE SCALE GENOMIC DNA]</scope>
    <source>
        <strain evidence="7">Houghton</strain>
    </source>
</reference>
<dbReference type="RefSeq" id="XP_013234396.1">
    <property type="nucleotide sequence ID" value="XM_013378942.1"/>
</dbReference>
<accession>U6KZP4</accession>
<evidence type="ECO:0000256" key="1">
    <source>
        <dbReference type="ARBA" id="ARBA00004141"/>
    </source>
</evidence>
<reference evidence="7" key="1">
    <citation type="submission" date="2013-10" db="EMBL/GenBank/DDBJ databases">
        <title>Genomic analysis of the causative agents of coccidiosis in chickens.</title>
        <authorList>
            <person name="Reid A.J."/>
            <person name="Blake D."/>
            <person name="Billington K."/>
            <person name="Browne H."/>
            <person name="Dunn M."/>
            <person name="Hung S."/>
            <person name="Kawahara F."/>
            <person name="Miranda-Saavedra D."/>
            <person name="Mourier T."/>
            <person name="Nagra H."/>
            <person name="Otto T.D."/>
            <person name="Rawlings N."/>
            <person name="Sanchez A."/>
            <person name="Sanders M."/>
            <person name="Subramaniam C."/>
            <person name="Tay Y."/>
            <person name="Dear P."/>
            <person name="Doerig C."/>
            <person name="Gruber A."/>
            <person name="Parkinson J."/>
            <person name="Shirley M."/>
            <person name="Wan K.L."/>
            <person name="Berriman M."/>
            <person name="Tomley F."/>
            <person name="Pain A."/>
        </authorList>
    </citation>
    <scope>NUCLEOTIDE SEQUENCE [LARGE SCALE GENOMIC DNA]</scope>
    <source>
        <strain evidence="7">Houghton</strain>
    </source>
</reference>
<dbReference type="Pfam" id="PF02535">
    <property type="entry name" value="Zip"/>
    <property type="match status" value="1"/>
</dbReference>
<gene>
    <name evidence="7" type="ORF">ETH_00009795</name>
</gene>
<evidence type="ECO:0000313" key="8">
    <source>
        <dbReference type="Proteomes" id="UP000030747"/>
    </source>
</evidence>
<keyword evidence="4 6" id="KW-0472">Membrane</keyword>
<dbReference type="InterPro" id="IPR003689">
    <property type="entry name" value="ZIP"/>
</dbReference>
<dbReference type="GO" id="GO:0046873">
    <property type="term" value="F:metal ion transmembrane transporter activity"/>
    <property type="evidence" value="ECO:0007669"/>
    <property type="project" value="InterPro"/>
</dbReference>
<evidence type="ECO:0000256" key="5">
    <source>
        <dbReference type="SAM" id="MobiDB-lite"/>
    </source>
</evidence>